<dbReference type="Pfam" id="PF08275">
    <property type="entry name" value="DNAG_N"/>
    <property type="match status" value="1"/>
</dbReference>
<keyword evidence="3 12" id="KW-0808">Transferase</keyword>
<dbReference type="InterPro" id="IPR034151">
    <property type="entry name" value="TOPRIM_DnaG_bac"/>
</dbReference>
<sequence length="738" mass="83633">MIPQETVEEIKRTLDIVEVVEDFVPLKKKGKSWIGLCPFHVDNTPSMYVTPSMNLYKCFSCGASGDAIKFVQEKEGKSYVEALKYLAAKYGIKIVEKKRSPEEEEKHKRRESIFLTMNFAKDYFMRIMQTSDEGKSLGLGYFKNRGFNGDTINKFELGYSLDSWDSLEKEATGKGYTVESLNLAGLQSENDKGRKYDRFRGRVMFPIHDLSGRVIAFGARTLKKDGKPKYLNSPETEIYHKSDALYGIFHSKDALRVKDRCYLVEGYTDVISLHQAGIENVVASSGTALTEGQIKQIKRFTNNVTALFDGDAAGLKAAIRGVDMLLEQGLNVRVVRLPDGEDPDSLCASLGGEKFSEFLKQEETDFILFAARLYNDEAKNDPIKKGEKIREVLMSIVKIPDTIQQEIFLKECAEVFQISVEGLAKSLQEIKQKEIEQAERRKNQQRRPYENPYGGSRGTSNTPAPLPPSTPPPSMPPMGFDDFPANTPPPPPMDDIPLPPPMEFDGFSSGGEMPPPPPPMDEIPPMPLDIEPTAPPILPPLGTEEVKKPAFERPKGPSRLKRLGIHEEEYIRILMLYGDQYINEEVGYIYQYLFDELGDMMLEDLFCQQILVDYKNETAMGEIPSIHFFKEKYSEEKDRKRILNIIGEDTHEPSAEWTTRHKINIPKKDENVGKLAYNSLLYYKIAYLTDLINQCQDGLVVAEQNNNEEKMMEALELMTLLAQQRKEIADQLGITIKL</sequence>
<dbReference type="InterPro" id="IPR050219">
    <property type="entry name" value="DnaG_primase"/>
</dbReference>
<dbReference type="Gene3D" id="3.90.980.10">
    <property type="entry name" value="DNA primase, catalytic core, N-terminal domain"/>
    <property type="match status" value="1"/>
</dbReference>
<dbReference type="GO" id="GO:0005737">
    <property type="term" value="C:cytoplasm"/>
    <property type="evidence" value="ECO:0007669"/>
    <property type="project" value="TreeGrafter"/>
</dbReference>
<keyword evidence="4 12" id="KW-0548">Nucleotidyltransferase</keyword>
<feature type="region of interest" description="Disordered" evidence="13">
    <location>
        <begin position="437"/>
        <end position="525"/>
    </location>
</feature>
<protein>
    <recommendedName>
        <fullName evidence="12">DNA primase</fullName>
        <ecNumber evidence="12">2.7.7.101</ecNumber>
    </recommendedName>
</protein>
<comment type="subunit">
    <text evidence="12">Monomer. Interacts with DnaB.</text>
</comment>
<dbReference type="EMBL" id="CP076132">
    <property type="protein sequence ID" value="QWG02504.1"/>
    <property type="molecule type" value="Genomic_DNA"/>
</dbReference>
<keyword evidence="7 12" id="KW-0863">Zinc-finger</keyword>
<evidence type="ECO:0000256" key="9">
    <source>
        <dbReference type="ARBA" id="ARBA00022842"/>
    </source>
</evidence>
<dbReference type="InterPro" id="IPR013264">
    <property type="entry name" value="DNAG_N"/>
</dbReference>
<feature type="compositionally biased region" description="Pro residues" evidence="13">
    <location>
        <begin position="486"/>
        <end position="502"/>
    </location>
</feature>
<keyword evidence="11 12" id="KW-0804">Transcription</keyword>
<dbReference type="NCBIfam" id="TIGR01391">
    <property type="entry name" value="dnaG"/>
    <property type="match status" value="1"/>
</dbReference>
<proteinExistence type="inferred from homology"/>
<dbReference type="InterPro" id="IPR006295">
    <property type="entry name" value="DNA_primase_DnaG"/>
</dbReference>
<dbReference type="Proteomes" id="UP000678679">
    <property type="component" value="Chromosome 1"/>
</dbReference>
<dbReference type="SUPFAM" id="SSF57783">
    <property type="entry name" value="Zinc beta-ribbon"/>
    <property type="match status" value="1"/>
</dbReference>
<dbReference type="Pfam" id="PF13155">
    <property type="entry name" value="Toprim_2"/>
    <property type="match status" value="1"/>
</dbReference>
<reference evidence="15 16" key="1">
    <citation type="submission" date="2021-05" db="EMBL/GenBank/DDBJ databases">
        <title>Comparative genomic studies on the polysaccharide-degrading batcterial strains of the Flammeovirga genus.</title>
        <authorList>
            <person name="Zewei F."/>
            <person name="Zheng Z."/>
            <person name="Yu L."/>
            <person name="Ruyue G."/>
            <person name="Yanhong M."/>
            <person name="Yuanyuan C."/>
            <person name="Jingyan G."/>
            <person name="Wenjun H."/>
        </authorList>
    </citation>
    <scope>NUCLEOTIDE SEQUENCE [LARGE SCALE GENOMIC DNA]</scope>
    <source>
        <strain evidence="15 16">NBRC:100898</strain>
    </source>
</reference>
<evidence type="ECO:0000256" key="10">
    <source>
        <dbReference type="ARBA" id="ARBA00023125"/>
    </source>
</evidence>
<evidence type="ECO:0000313" key="15">
    <source>
        <dbReference type="EMBL" id="QWG02504.1"/>
    </source>
</evidence>
<comment type="catalytic activity">
    <reaction evidence="12">
        <text>ssDNA + n NTP = ssDNA/pppN(pN)n-1 hybrid + (n-1) diphosphate.</text>
        <dbReference type="EC" id="2.7.7.101"/>
    </reaction>
</comment>
<feature type="zinc finger region" description="CHC2-type" evidence="12">
    <location>
        <begin position="37"/>
        <end position="61"/>
    </location>
</feature>
<evidence type="ECO:0000256" key="1">
    <source>
        <dbReference type="ARBA" id="ARBA00022478"/>
    </source>
</evidence>
<dbReference type="PANTHER" id="PTHR30313:SF2">
    <property type="entry name" value="DNA PRIMASE"/>
    <property type="match status" value="1"/>
</dbReference>
<dbReference type="InterPro" id="IPR030846">
    <property type="entry name" value="DnaG_bac"/>
</dbReference>
<evidence type="ECO:0000256" key="13">
    <source>
        <dbReference type="SAM" id="MobiDB-lite"/>
    </source>
</evidence>
<dbReference type="EC" id="2.7.7.101" evidence="12"/>
<dbReference type="GO" id="GO:0003899">
    <property type="term" value="F:DNA-directed RNA polymerase activity"/>
    <property type="evidence" value="ECO:0007669"/>
    <property type="project" value="UniProtKB-UniRule"/>
</dbReference>
<evidence type="ECO:0000256" key="3">
    <source>
        <dbReference type="ARBA" id="ARBA00022679"/>
    </source>
</evidence>
<dbReference type="CDD" id="cd03364">
    <property type="entry name" value="TOPRIM_DnaG_primases"/>
    <property type="match status" value="1"/>
</dbReference>
<dbReference type="InterPro" id="IPR006171">
    <property type="entry name" value="TOPRIM_dom"/>
</dbReference>
<dbReference type="SUPFAM" id="SSF56731">
    <property type="entry name" value="DNA primase core"/>
    <property type="match status" value="1"/>
</dbReference>
<keyword evidence="1 12" id="KW-0240">DNA-directed RNA polymerase</keyword>
<keyword evidence="6 12" id="KW-0479">Metal-binding</keyword>
<dbReference type="Pfam" id="PF01807">
    <property type="entry name" value="Zn_ribbon_DnaG"/>
    <property type="match status" value="1"/>
</dbReference>
<comment type="function">
    <text evidence="12">RNA polymerase that catalyzes the synthesis of short RNA molecules used as primers for DNA polymerase during DNA replication.</text>
</comment>
<evidence type="ECO:0000256" key="6">
    <source>
        <dbReference type="ARBA" id="ARBA00022723"/>
    </source>
</evidence>
<gene>
    <name evidence="12 15" type="primary">dnaG</name>
    <name evidence="15" type="ORF">KMW28_02720</name>
</gene>
<dbReference type="GO" id="GO:0006269">
    <property type="term" value="P:DNA replication, synthesis of primer"/>
    <property type="evidence" value="ECO:0007669"/>
    <property type="project" value="UniProtKB-UniRule"/>
</dbReference>
<dbReference type="Gene3D" id="3.90.580.10">
    <property type="entry name" value="Zinc finger, CHC2-type domain"/>
    <property type="match status" value="1"/>
</dbReference>
<evidence type="ECO:0000256" key="4">
    <source>
        <dbReference type="ARBA" id="ARBA00022695"/>
    </source>
</evidence>
<comment type="similarity">
    <text evidence="12">Belongs to the DnaG primase family.</text>
</comment>
<dbReference type="GO" id="GO:1990077">
    <property type="term" value="C:primosome complex"/>
    <property type="evidence" value="ECO:0007669"/>
    <property type="project" value="UniProtKB-KW"/>
</dbReference>
<dbReference type="HAMAP" id="MF_00974">
    <property type="entry name" value="DNA_primase_DnaG"/>
    <property type="match status" value="1"/>
</dbReference>
<organism evidence="15 16">
    <name type="scientific">Flammeovirga yaeyamensis</name>
    <dbReference type="NCBI Taxonomy" id="367791"/>
    <lineage>
        <taxon>Bacteria</taxon>
        <taxon>Pseudomonadati</taxon>
        <taxon>Bacteroidota</taxon>
        <taxon>Cytophagia</taxon>
        <taxon>Cytophagales</taxon>
        <taxon>Flammeovirgaceae</taxon>
        <taxon>Flammeovirga</taxon>
    </lineage>
</organism>
<evidence type="ECO:0000256" key="2">
    <source>
        <dbReference type="ARBA" id="ARBA00022515"/>
    </source>
</evidence>
<comment type="domain">
    <text evidence="12">Contains an N-terminal zinc-binding domain, a central core domain that contains the primase activity, and a C-terminal DnaB-binding domain.</text>
</comment>
<dbReference type="Gene3D" id="3.40.1360.10">
    <property type="match status" value="1"/>
</dbReference>
<evidence type="ECO:0000256" key="8">
    <source>
        <dbReference type="ARBA" id="ARBA00022833"/>
    </source>
</evidence>
<dbReference type="SMART" id="SM00400">
    <property type="entry name" value="ZnF_CHCC"/>
    <property type="match status" value="1"/>
</dbReference>
<feature type="compositionally biased region" description="Pro residues" evidence="13">
    <location>
        <begin position="464"/>
        <end position="476"/>
    </location>
</feature>
<keyword evidence="9" id="KW-0460">Magnesium</keyword>
<evidence type="ECO:0000313" key="16">
    <source>
        <dbReference type="Proteomes" id="UP000678679"/>
    </source>
</evidence>
<keyword evidence="8 12" id="KW-0862">Zinc</keyword>
<evidence type="ECO:0000256" key="11">
    <source>
        <dbReference type="ARBA" id="ARBA00023163"/>
    </source>
</evidence>
<dbReference type="FunFam" id="3.90.580.10:FF:000001">
    <property type="entry name" value="DNA primase"/>
    <property type="match status" value="1"/>
</dbReference>
<dbReference type="InterPro" id="IPR002694">
    <property type="entry name" value="Znf_CHC2"/>
</dbReference>
<dbReference type="GO" id="GO:0008270">
    <property type="term" value="F:zinc ion binding"/>
    <property type="evidence" value="ECO:0007669"/>
    <property type="project" value="UniProtKB-UniRule"/>
</dbReference>
<dbReference type="InterPro" id="IPR037068">
    <property type="entry name" value="DNA_primase_core_N_sf"/>
</dbReference>
<accession>A0AAX1N4N1</accession>
<dbReference type="PROSITE" id="PS50880">
    <property type="entry name" value="TOPRIM"/>
    <property type="match status" value="1"/>
</dbReference>
<dbReference type="PANTHER" id="PTHR30313">
    <property type="entry name" value="DNA PRIMASE"/>
    <property type="match status" value="1"/>
</dbReference>
<evidence type="ECO:0000256" key="5">
    <source>
        <dbReference type="ARBA" id="ARBA00022705"/>
    </source>
</evidence>
<dbReference type="FunFam" id="3.40.1360.10:FF:000002">
    <property type="entry name" value="DNA primase"/>
    <property type="match status" value="1"/>
</dbReference>
<evidence type="ECO:0000256" key="7">
    <source>
        <dbReference type="ARBA" id="ARBA00022771"/>
    </source>
</evidence>
<comment type="cofactor">
    <cofactor evidence="12">
        <name>Zn(2+)</name>
        <dbReference type="ChEBI" id="CHEBI:29105"/>
    </cofactor>
    <text evidence="12">Binds 1 zinc ion per monomer.</text>
</comment>
<dbReference type="GO" id="GO:0003677">
    <property type="term" value="F:DNA binding"/>
    <property type="evidence" value="ECO:0007669"/>
    <property type="project" value="UniProtKB-KW"/>
</dbReference>
<dbReference type="GO" id="GO:0000428">
    <property type="term" value="C:DNA-directed RNA polymerase complex"/>
    <property type="evidence" value="ECO:0007669"/>
    <property type="project" value="UniProtKB-KW"/>
</dbReference>
<dbReference type="AlphaFoldDB" id="A0AAX1N4N1"/>
<keyword evidence="2 12" id="KW-0639">Primosome</keyword>
<dbReference type="KEGG" id="fya:KMW28_02720"/>
<dbReference type="FunFam" id="3.90.980.10:FF:000001">
    <property type="entry name" value="DNA primase"/>
    <property type="match status" value="1"/>
</dbReference>
<feature type="domain" description="Toprim" evidence="14">
    <location>
        <begin position="259"/>
        <end position="340"/>
    </location>
</feature>
<evidence type="ECO:0000259" key="14">
    <source>
        <dbReference type="PROSITE" id="PS50880"/>
    </source>
</evidence>
<name>A0AAX1N4N1_9BACT</name>
<dbReference type="SMART" id="SM00493">
    <property type="entry name" value="TOPRIM"/>
    <property type="match status" value="1"/>
</dbReference>
<keyword evidence="10 12" id="KW-0238">DNA-binding</keyword>
<feature type="compositionally biased region" description="Pro residues" evidence="13">
    <location>
        <begin position="513"/>
        <end position="525"/>
    </location>
</feature>
<evidence type="ECO:0000256" key="12">
    <source>
        <dbReference type="HAMAP-Rule" id="MF_00974"/>
    </source>
</evidence>
<dbReference type="InterPro" id="IPR036977">
    <property type="entry name" value="DNA_primase_Znf_CHC2"/>
</dbReference>
<keyword evidence="16" id="KW-1185">Reference proteome</keyword>
<keyword evidence="5 12" id="KW-0235">DNA replication</keyword>
<dbReference type="RefSeq" id="WP_169665001.1">
    <property type="nucleotide sequence ID" value="NZ_CP076132.1"/>
</dbReference>